<evidence type="ECO:0000313" key="4">
    <source>
        <dbReference type="Proteomes" id="UP000219612"/>
    </source>
</evidence>
<feature type="compositionally biased region" description="Basic and acidic residues" evidence="1">
    <location>
        <begin position="83"/>
        <end position="121"/>
    </location>
</feature>
<feature type="compositionally biased region" description="Polar residues" evidence="1">
    <location>
        <begin position="196"/>
        <end position="236"/>
    </location>
</feature>
<dbReference type="Proteomes" id="UP000219612">
    <property type="component" value="Unassembled WGS sequence"/>
</dbReference>
<dbReference type="RefSeq" id="WP_097319778.1">
    <property type="nucleotide sequence ID" value="NZ_OBDY01000003.1"/>
</dbReference>
<evidence type="ECO:0000256" key="2">
    <source>
        <dbReference type="SAM" id="Phobius"/>
    </source>
</evidence>
<organism evidence="3 4">
    <name type="scientific">Paractinoplanes atraurantiacus</name>
    <dbReference type="NCBI Taxonomy" id="1036182"/>
    <lineage>
        <taxon>Bacteria</taxon>
        <taxon>Bacillati</taxon>
        <taxon>Actinomycetota</taxon>
        <taxon>Actinomycetes</taxon>
        <taxon>Micromonosporales</taxon>
        <taxon>Micromonosporaceae</taxon>
        <taxon>Paractinoplanes</taxon>
    </lineage>
</organism>
<proteinExistence type="predicted"/>
<keyword evidence="2" id="KW-0472">Membrane</keyword>
<name>A0A285H4W9_9ACTN</name>
<feature type="compositionally biased region" description="Basic and acidic residues" evidence="1">
    <location>
        <begin position="147"/>
        <end position="166"/>
    </location>
</feature>
<feature type="region of interest" description="Disordered" evidence="1">
    <location>
        <begin position="1"/>
        <end position="275"/>
    </location>
</feature>
<feature type="compositionally biased region" description="Basic and acidic residues" evidence="1">
    <location>
        <begin position="42"/>
        <end position="51"/>
    </location>
</feature>
<protein>
    <submittedName>
        <fullName evidence="3">Uncharacterized protein</fullName>
    </submittedName>
</protein>
<keyword evidence="2" id="KW-0812">Transmembrane</keyword>
<feature type="compositionally biased region" description="Polar residues" evidence="1">
    <location>
        <begin position="122"/>
        <end position="134"/>
    </location>
</feature>
<keyword evidence="4" id="KW-1185">Reference proteome</keyword>
<dbReference type="OrthoDB" id="3292634at2"/>
<gene>
    <name evidence="3" type="ORF">SAMN05421748_103464</name>
</gene>
<reference evidence="3 4" key="1">
    <citation type="submission" date="2017-09" db="EMBL/GenBank/DDBJ databases">
        <authorList>
            <person name="Ehlers B."/>
            <person name="Leendertz F.H."/>
        </authorList>
    </citation>
    <scope>NUCLEOTIDE SEQUENCE [LARGE SCALE GENOMIC DNA]</scope>
    <source>
        <strain evidence="3 4">CGMCC 4.6857</strain>
    </source>
</reference>
<sequence length="523" mass="54423">MAVAEPSAPGLGSRDTIYRRPPAQPEATEPSWFNGSMQAEEAPGRPAEETPSRASFGFTDGPISPVRHPASPTSPAPTGRPDPAPKGRSESASKGRPESASKGRPESASKGRPESASKSRTESALQARTESASQGRAEPAPIAVELPVRRMGDTAERRLSLSDTGERPALFPDAGLPKTGFPDTTSRDTSPRDTGSWDTSPRDTGSWDTSPRDTGSWDTSLRDTGSWDTGSRNAGSWDTGFRDTGFPEADTGERPTVRPQPTGAPRPAPVAAPPRQSRGVTVGIVLMSLIVLVAGSIVGVVYFTGSDDDLDSVLQLGAGGNGKRTAVAPLDNRTRASFELLAATNKVSVSIGELGDDLYRISTPEDAGILPSPIVRADDVKLQVTRDGDGTGGEIDVVLSAKVTWQLRFSGYAEEQVIDLGGGKISGLEMVGGMRTAQVTLSRPSGTVPIKVNGAVEKLALKSPADSPVRVKVGGGAQTVVAGTRTLKNVAAGSTLTPKDWAVADRYDVGAGAPITTLTVANT</sequence>
<feature type="transmembrane region" description="Helical" evidence="2">
    <location>
        <begin position="280"/>
        <end position="303"/>
    </location>
</feature>
<feature type="compositionally biased region" description="Pro residues" evidence="1">
    <location>
        <begin position="72"/>
        <end position="82"/>
    </location>
</feature>
<dbReference type="EMBL" id="OBDY01000003">
    <property type="protein sequence ID" value="SNY30812.1"/>
    <property type="molecule type" value="Genomic_DNA"/>
</dbReference>
<accession>A0A285H4W9</accession>
<evidence type="ECO:0000313" key="3">
    <source>
        <dbReference type="EMBL" id="SNY30812.1"/>
    </source>
</evidence>
<evidence type="ECO:0000256" key="1">
    <source>
        <dbReference type="SAM" id="MobiDB-lite"/>
    </source>
</evidence>
<keyword evidence="2" id="KW-1133">Transmembrane helix</keyword>
<dbReference type="AlphaFoldDB" id="A0A285H4W9"/>
<feature type="compositionally biased region" description="Pro residues" evidence="1">
    <location>
        <begin position="262"/>
        <end position="272"/>
    </location>
</feature>